<dbReference type="PANTHER" id="PTHR12993:SF30">
    <property type="entry name" value="N-ACETYL-ALPHA-D-GLUCOSAMINYL L-MALATE DEACETYLASE 1"/>
    <property type="match status" value="1"/>
</dbReference>
<organism evidence="1 2">
    <name type="scientific">Siphonobacter curvatus</name>
    <dbReference type="NCBI Taxonomy" id="2094562"/>
    <lineage>
        <taxon>Bacteria</taxon>
        <taxon>Pseudomonadati</taxon>
        <taxon>Bacteroidota</taxon>
        <taxon>Cytophagia</taxon>
        <taxon>Cytophagales</taxon>
        <taxon>Cytophagaceae</taxon>
        <taxon>Siphonobacter</taxon>
    </lineage>
</organism>
<dbReference type="RefSeq" id="WP_104711751.1">
    <property type="nucleotide sequence ID" value="NZ_PTRA01000001.1"/>
</dbReference>
<comment type="caution">
    <text evidence="1">The sequence shown here is derived from an EMBL/GenBank/DDBJ whole genome shotgun (WGS) entry which is preliminary data.</text>
</comment>
<gene>
    <name evidence="1" type="ORF">C5O19_09880</name>
</gene>
<dbReference type="SUPFAM" id="SSF102588">
    <property type="entry name" value="LmbE-like"/>
    <property type="match status" value="1"/>
</dbReference>
<evidence type="ECO:0000313" key="2">
    <source>
        <dbReference type="Proteomes" id="UP000239590"/>
    </source>
</evidence>
<dbReference type="SUPFAM" id="SSF52317">
    <property type="entry name" value="Class I glutamine amidotransferase-like"/>
    <property type="match status" value="1"/>
</dbReference>
<dbReference type="Gene3D" id="3.40.50.10320">
    <property type="entry name" value="LmbE-like"/>
    <property type="match status" value="1"/>
</dbReference>
<proteinExistence type="predicted"/>
<sequence>MRSRFILFALFYLSYTFGFTQVPKPLPPGEILLNLKRLNVLGSAMYMAAHPDDENTVMLAWLAKERLVRTAYLSLTRGDGGQNLIGAEQSELMGLIRTYELLAARSIDGPEQYFTRANDFGFSKNTEETLEVWGKDAVLADIVWRIRNFRPDVLICRFPPDSRAGHGNHSASAALAEEAFQLAGDASKFPEQLKYVKPWQPKRIVWNTFAFGVNPAQRPAEGSWISAEIGGYNPLLATSYSELAAESRSQHKSQGFGVARSRGVKIEYLVHKAGDKATKDVFDGVETSWNRVKGGAAVQAVVNKAIEQFRPDQPAAIIPLLVQAYRLVDKLDDAYWKEQKKKELSQLLVACAGLWYESNPSEYAVAGGEPVQLTTTFIKRSEAPVTLQSIRWTSFNKDTTLNMSIPTNELQRLVFQTAIPQNQTITQPYWLMQPKMGKGMYRVDDQALNGLPEKPSDFQALFSVTIGGLPLTLTTPVHYKYTDAVRGELYRPFEVRPSVTATPAEKVLVFADGQPKTYTVTLKASQAGASGNVSLELPAGWKSEPARIPFQFASKFQEQTVSFQLIPPTQASEASVQVKVQTGNQTSNRGLYEIGYEHIPALTVFPVAESKLVRLEIKNKAKLIGYIPGAGDEIPAALRQMGCTVVNLGEKELTGSLAAYDAIVVGVRAYNVNDRMSYYQPFLMDYVKNGGTMVVQYQVNSGLQPLSKGMGPYPFHLSRDRVTVEEAPMRFLKPEHPILNTPNKITNQDFNGWIQERGLYFSDEWDPQYQTIFSSNDPNEKPLDGGMLATAYGKGWYVFTGYAFFRQLPAGVPGAYRLFANLISLGK</sequence>
<dbReference type="InterPro" id="IPR003737">
    <property type="entry name" value="GlcNAc_PI_deacetylase-related"/>
</dbReference>
<keyword evidence="2" id="KW-1185">Reference proteome</keyword>
<accession>A0A2S7IQJ2</accession>
<dbReference type="Pfam" id="PF02585">
    <property type="entry name" value="PIG-L"/>
    <property type="match status" value="1"/>
</dbReference>
<dbReference type="EMBL" id="PTRA01000001">
    <property type="protein sequence ID" value="PQA59908.1"/>
    <property type="molecule type" value="Genomic_DNA"/>
</dbReference>
<dbReference type="PANTHER" id="PTHR12993">
    <property type="entry name" value="N-ACETYLGLUCOSAMINYL-PHOSPHATIDYLINOSITOL DE-N-ACETYLASE-RELATED"/>
    <property type="match status" value="1"/>
</dbReference>
<reference evidence="2" key="1">
    <citation type="submission" date="2018-02" db="EMBL/GenBank/DDBJ databases">
        <title>Genome sequencing of Solimonas sp. HR-BB.</title>
        <authorList>
            <person name="Lee Y."/>
            <person name="Jeon C.O."/>
        </authorList>
    </citation>
    <scope>NUCLEOTIDE SEQUENCE [LARGE SCALE GENOMIC DNA]</scope>
    <source>
        <strain evidence="2">HR-U</strain>
    </source>
</reference>
<dbReference type="GO" id="GO:0016811">
    <property type="term" value="F:hydrolase activity, acting on carbon-nitrogen (but not peptide) bonds, in linear amides"/>
    <property type="evidence" value="ECO:0007669"/>
    <property type="project" value="TreeGrafter"/>
</dbReference>
<dbReference type="OrthoDB" id="9759749at2"/>
<dbReference type="InterPro" id="IPR024078">
    <property type="entry name" value="LmbE-like_dom_sf"/>
</dbReference>
<dbReference type="Proteomes" id="UP000239590">
    <property type="component" value="Unassembled WGS sequence"/>
</dbReference>
<dbReference type="AlphaFoldDB" id="A0A2S7IQJ2"/>
<evidence type="ECO:0000313" key="1">
    <source>
        <dbReference type="EMBL" id="PQA59908.1"/>
    </source>
</evidence>
<name>A0A2S7IQJ2_9BACT</name>
<protein>
    <submittedName>
        <fullName evidence="1">LmbE family protein</fullName>
    </submittedName>
</protein>
<dbReference type="InterPro" id="IPR029062">
    <property type="entry name" value="Class_I_gatase-like"/>
</dbReference>